<organism evidence="3 4">
    <name type="scientific">Pseudomonas aeruginosa</name>
    <dbReference type="NCBI Taxonomy" id="287"/>
    <lineage>
        <taxon>Bacteria</taxon>
        <taxon>Pseudomonadati</taxon>
        <taxon>Pseudomonadota</taxon>
        <taxon>Gammaproteobacteria</taxon>
        <taxon>Pseudomonadales</taxon>
        <taxon>Pseudomonadaceae</taxon>
        <taxon>Pseudomonas</taxon>
    </lineage>
</organism>
<feature type="non-terminal residue" evidence="3">
    <location>
        <position position="105"/>
    </location>
</feature>
<name>A0A367LVD4_PSEAI</name>
<evidence type="ECO:0000259" key="1">
    <source>
        <dbReference type="Pfam" id="PF18081"/>
    </source>
</evidence>
<accession>A0A367LVD4</accession>
<dbReference type="InterPro" id="IPR049125">
    <property type="entry name" value="FAN1-like_WH"/>
</dbReference>
<gene>
    <name evidence="3" type="ORF">DT376_41955</name>
</gene>
<feature type="domain" description="Fanconi-associated nuclease 1 SAP" evidence="1">
    <location>
        <begin position="56"/>
        <end position="105"/>
    </location>
</feature>
<evidence type="ECO:0000259" key="2">
    <source>
        <dbReference type="Pfam" id="PF21315"/>
    </source>
</evidence>
<evidence type="ECO:0000313" key="4">
    <source>
        <dbReference type="Proteomes" id="UP000253594"/>
    </source>
</evidence>
<dbReference type="EMBL" id="QORE01003473">
    <property type="protein sequence ID" value="RCI69060.1"/>
    <property type="molecule type" value="Genomic_DNA"/>
</dbReference>
<sequence>AFAELPEASQALLVRMVMRKGTLFREGKLAYAEIGDTRAAVQPLLALGWVDAQPTLELAQLFGLLRKDELSQLFRDHLGRANLRKDALLERLQPLFPEARRLAEW</sequence>
<comment type="caution">
    <text evidence="3">The sequence shown here is derived from an EMBL/GenBank/DDBJ whole genome shotgun (WGS) entry which is preliminary data.</text>
</comment>
<dbReference type="Proteomes" id="UP000253594">
    <property type="component" value="Unassembled WGS sequence"/>
</dbReference>
<reference evidence="3 4" key="1">
    <citation type="submission" date="2018-07" db="EMBL/GenBank/DDBJ databases">
        <title>Mechanisms of high-level aminoglycoside resistance among Gram-negative pathogens in Brazil.</title>
        <authorList>
            <person name="Ballaben A.S."/>
            <person name="Darini A.L.C."/>
            <person name="Doi Y."/>
        </authorList>
    </citation>
    <scope>NUCLEOTIDE SEQUENCE [LARGE SCALE GENOMIC DNA]</scope>
    <source>
        <strain evidence="3 4">B2-305</strain>
    </source>
</reference>
<feature type="non-terminal residue" evidence="3">
    <location>
        <position position="1"/>
    </location>
</feature>
<evidence type="ECO:0000313" key="3">
    <source>
        <dbReference type="EMBL" id="RCI69060.1"/>
    </source>
</evidence>
<dbReference type="AlphaFoldDB" id="A0A367LVD4"/>
<dbReference type="Pfam" id="PF21315">
    <property type="entry name" value="FAN1_HTH"/>
    <property type="match status" value="1"/>
</dbReference>
<dbReference type="InterPro" id="IPR040603">
    <property type="entry name" value="FAN1_SAP_bact"/>
</dbReference>
<protein>
    <submittedName>
        <fullName evidence="3">VRR-NUC domain-containing protein</fullName>
    </submittedName>
</protein>
<feature type="domain" description="Fanconi-associated nuclease 1-like winged-helix" evidence="2">
    <location>
        <begin position="1"/>
        <end position="51"/>
    </location>
</feature>
<proteinExistence type="predicted"/>
<dbReference type="Pfam" id="PF18081">
    <property type="entry name" value="FANC_SAP"/>
    <property type="match status" value="1"/>
</dbReference>